<protein>
    <recommendedName>
        <fullName evidence="5">L-serine dehydratase</fullName>
        <ecNumber evidence="4">4.3.1.17</ecNumber>
    </recommendedName>
    <alternativeName>
        <fullName evidence="12">L-serine deaminase</fullName>
    </alternativeName>
</protein>
<evidence type="ECO:0000313" key="16">
    <source>
        <dbReference type="Proteomes" id="UP000257479"/>
    </source>
</evidence>
<evidence type="ECO:0000256" key="10">
    <source>
        <dbReference type="ARBA" id="ARBA00023014"/>
    </source>
</evidence>
<organism evidence="15 16">
    <name type="scientific">Microbacterium ginsengisoli</name>
    <dbReference type="NCBI Taxonomy" id="400772"/>
    <lineage>
        <taxon>Bacteria</taxon>
        <taxon>Bacillati</taxon>
        <taxon>Actinomycetota</taxon>
        <taxon>Actinomycetes</taxon>
        <taxon>Micrococcales</taxon>
        <taxon>Microbacteriaceae</taxon>
        <taxon>Microbacterium</taxon>
    </lineage>
</organism>
<gene>
    <name evidence="15" type="ORF">DCP95_05455</name>
</gene>
<evidence type="ECO:0000256" key="5">
    <source>
        <dbReference type="ARBA" id="ARBA00018995"/>
    </source>
</evidence>
<evidence type="ECO:0000256" key="12">
    <source>
        <dbReference type="ARBA" id="ARBA00041766"/>
    </source>
</evidence>
<evidence type="ECO:0000256" key="6">
    <source>
        <dbReference type="ARBA" id="ARBA00022432"/>
    </source>
</evidence>
<comment type="catalytic activity">
    <reaction evidence="13">
        <text>L-serine = pyruvate + NH4(+)</text>
        <dbReference type="Rhea" id="RHEA:19169"/>
        <dbReference type="ChEBI" id="CHEBI:15361"/>
        <dbReference type="ChEBI" id="CHEBI:28938"/>
        <dbReference type="ChEBI" id="CHEBI:33384"/>
        <dbReference type="EC" id="4.3.1.17"/>
    </reaction>
</comment>
<evidence type="ECO:0000256" key="3">
    <source>
        <dbReference type="ARBA" id="ARBA00008636"/>
    </source>
</evidence>
<dbReference type="Proteomes" id="UP000257479">
    <property type="component" value="Unassembled WGS sequence"/>
</dbReference>
<comment type="caution">
    <text evidence="15">The sequence shown here is derived from an EMBL/GenBank/DDBJ whole genome shotgun (WGS) entry which is preliminary data.</text>
</comment>
<comment type="similarity">
    <text evidence="3">Belongs to the iron-sulfur dependent L-serine dehydratase family.</text>
</comment>
<sequence length="266" mass="27773">MGAYVSAFELFSIGIGPSSSHTVGPMRAARDFVLRLDATGRLAAVRRVTVTLYGSLGATGIGHRTPDAVIAGLRGLAPETVDPADVRDAWSRYPEGEPLRLAGHHPVPFAASDIAFAPRTRLPGHPNAMTLVASGDAGVTIAADTYYSVGGGFIRREGEDAAVSPAALPFSYGDAATLLALCDEHGLTIAELARRNEEALRGEAEVAAGLDRIWDAMSACVDAGLHATGTLPGMLRVARRADAIRSQLEAAEADGHRELPGEWLGA</sequence>
<feature type="non-terminal residue" evidence="15">
    <location>
        <position position="266"/>
    </location>
</feature>
<dbReference type="GO" id="GO:0003941">
    <property type="term" value="F:L-serine ammonia-lyase activity"/>
    <property type="evidence" value="ECO:0007669"/>
    <property type="project" value="UniProtKB-EC"/>
</dbReference>
<feature type="domain" description="Serine dehydratase beta chain" evidence="14">
    <location>
        <begin position="6"/>
        <end position="158"/>
    </location>
</feature>
<dbReference type="PANTHER" id="PTHR30182">
    <property type="entry name" value="L-SERINE DEHYDRATASE"/>
    <property type="match status" value="1"/>
</dbReference>
<keyword evidence="6" id="KW-0312">Gluconeogenesis</keyword>
<evidence type="ECO:0000256" key="13">
    <source>
        <dbReference type="ARBA" id="ARBA00049406"/>
    </source>
</evidence>
<dbReference type="SUPFAM" id="SSF143548">
    <property type="entry name" value="Serine metabolism enzymes domain"/>
    <property type="match status" value="1"/>
</dbReference>
<keyword evidence="9" id="KW-0408">Iron</keyword>
<reference evidence="15 16" key="1">
    <citation type="journal article" date="2018" name="Nat. Biotechnol.">
        <title>A standardized bacterial taxonomy based on genome phylogeny substantially revises the tree of life.</title>
        <authorList>
            <person name="Parks D.H."/>
            <person name="Chuvochina M."/>
            <person name="Waite D.W."/>
            <person name="Rinke C."/>
            <person name="Skarshewski A."/>
            <person name="Chaumeil P.A."/>
            <person name="Hugenholtz P."/>
        </authorList>
    </citation>
    <scope>NUCLEOTIDE SEQUENCE [LARGE SCALE GENOMIC DNA]</scope>
    <source>
        <strain evidence="15">UBA9152</strain>
    </source>
</reference>
<dbReference type="EC" id="4.3.1.17" evidence="4"/>
<keyword evidence="7" id="KW-0004">4Fe-4S</keyword>
<keyword evidence="11 15" id="KW-0456">Lyase</keyword>
<dbReference type="EMBL" id="DMNG01000093">
    <property type="protein sequence ID" value="HAN24005.1"/>
    <property type="molecule type" value="Genomic_DNA"/>
</dbReference>
<evidence type="ECO:0000256" key="8">
    <source>
        <dbReference type="ARBA" id="ARBA00022723"/>
    </source>
</evidence>
<dbReference type="FunFam" id="3.30.1330.90:FF:000001">
    <property type="entry name" value="L-serine ammonia-lyase 1"/>
    <property type="match status" value="1"/>
</dbReference>
<evidence type="ECO:0000313" key="15">
    <source>
        <dbReference type="EMBL" id="HAN24005.1"/>
    </source>
</evidence>
<proteinExistence type="inferred from homology"/>
<dbReference type="GO" id="GO:0006094">
    <property type="term" value="P:gluconeogenesis"/>
    <property type="evidence" value="ECO:0007669"/>
    <property type="project" value="UniProtKB-KW"/>
</dbReference>
<name>A0A3C1KBG8_9MICO</name>
<evidence type="ECO:0000256" key="1">
    <source>
        <dbReference type="ARBA" id="ARBA00001966"/>
    </source>
</evidence>
<keyword evidence="8" id="KW-0479">Metal-binding</keyword>
<evidence type="ECO:0000259" key="14">
    <source>
        <dbReference type="Pfam" id="PF03315"/>
    </source>
</evidence>
<evidence type="ECO:0000256" key="4">
    <source>
        <dbReference type="ARBA" id="ARBA00012093"/>
    </source>
</evidence>
<evidence type="ECO:0000256" key="11">
    <source>
        <dbReference type="ARBA" id="ARBA00023239"/>
    </source>
</evidence>
<dbReference type="GO" id="GO:0051539">
    <property type="term" value="F:4 iron, 4 sulfur cluster binding"/>
    <property type="evidence" value="ECO:0007669"/>
    <property type="project" value="UniProtKB-KW"/>
</dbReference>
<dbReference type="InterPro" id="IPR005131">
    <property type="entry name" value="Ser_deHydtase_bsu"/>
</dbReference>
<keyword evidence="10" id="KW-0411">Iron-sulfur</keyword>
<dbReference type="PANTHER" id="PTHR30182:SF1">
    <property type="entry name" value="L-SERINE DEHYDRATASE 1"/>
    <property type="match status" value="1"/>
</dbReference>
<evidence type="ECO:0000256" key="9">
    <source>
        <dbReference type="ARBA" id="ARBA00023004"/>
    </source>
</evidence>
<dbReference type="Gene3D" id="3.30.1330.90">
    <property type="entry name" value="D-3-phosphoglycerate dehydrogenase, domain 3"/>
    <property type="match status" value="1"/>
</dbReference>
<dbReference type="InterPro" id="IPR029009">
    <property type="entry name" value="ASB_dom_sf"/>
</dbReference>
<dbReference type="Pfam" id="PF03315">
    <property type="entry name" value="SDH_beta"/>
    <property type="match status" value="1"/>
</dbReference>
<dbReference type="InterPro" id="IPR051318">
    <property type="entry name" value="Fe-S_L-Ser"/>
</dbReference>
<evidence type="ECO:0000256" key="2">
    <source>
        <dbReference type="ARBA" id="ARBA00004742"/>
    </source>
</evidence>
<comment type="pathway">
    <text evidence="2">Carbohydrate biosynthesis; gluconeogenesis.</text>
</comment>
<comment type="cofactor">
    <cofactor evidence="1">
        <name>[4Fe-4S] cluster</name>
        <dbReference type="ChEBI" id="CHEBI:49883"/>
    </cofactor>
</comment>
<evidence type="ECO:0000256" key="7">
    <source>
        <dbReference type="ARBA" id="ARBA00022485"/>
    </source>
</evidence>
<dbReference type="AlphaFoldDB" id="A0A3C1KBG8"/>
<accession>A0A3C1KBG8</accession>
<dbReference type="GO" id="GO:0046872">
    <property type="term" value="F:metal ion binding"/>
    <property type="evidence" value="ECO:0007669"/>
    <property type="project" value="UniProtKB-KW"/>
</dbReference>